<dbReference type="GO" id="GO:0042781">
    <property type="term" value="F:3'-tRNA processing endoribonuclease activity"/>
    <property type="evidence" value="ECO:0007669"/>
    <property type="project" value="UniProtKB-UniRule"/>
</dbReference>
<evidence type="ECO:0000256" key="4">
    <source>
        <dbReference type="ARBA" id="ARBA00022723"/>
    </source>
</evidence>
<comment type="caution">
    <text evidence="10">The sequence shown here is derived from an EMBL/GenBank/DDBJ whole genome shotgun (WGS) entry which is preliminary data.</text>
</comment>
<dbReference type="SUPFAM" id="SSF56281">
    <property type="entry name" value="Metallo-hydrolase/oxidoreductase"/>
    <property type="match status" value="1"/>
</dbReference>
<keyword evidence="2 8" id="KW-0819">tRNA processing</keyword>
<dbReference type="GO" id="GO:0008270">
    <property type="term" value="F:zinc ion binding"/>
    <property type="evidence" value="ECO:0007669"/>
    <property type="project" value="UniProtKB-UniRule"/>
</dbReference>
<comment type="catalytic activity">
    <reaction evidence="8">
        <text>Endonucleolytic cleavage of RNA, removing extra 3' nucleotides from tRNA precursor, generating 3' termini of tRNAs. A 3'-hydroxy group is left at the tRNA terminus and a 5'-phosphoryl group is left at the trailer molecule.</text>
        <dbReference type="EC" id="3.1.26.11"/>
    </reaction>
</comment>
<name>A0A0P6Y1I1_9CHLR</name>
<evidence type="ECO:0000256" key="2">
    <source>
        <dbReference type="ARBA" id="ARBA00022694"/>
    </source>
</evidence>
<dbReference type="InterPro" id="IPR001279">
    <property type="entry name" value="Metallo-B-lactamas"/>
</dbReference>
<dbReference type="PANTHER" id="PTHR46018:SF7">
    <property type="entry name" value="RIBONUCLEASE Z"/>
    <property type="match status" value="1"/>
</dbReference>
<dbReference type="InterPro" id="IPR013471">
    <property type="entry name" value="RNase_Z/BN"/>
</dbReference>
<evidence type="ECO:0000256" key="7">
    <source>
        <dbReference type="ARBA" id="ARBA00022833"/>
    </source>
</evidence>
<evidence type="ECO:0000313" key="10">
    <source>
        <dbReference type="EMBL" id="KPL75413.1"/>
    </source>
</evidence>
<dbReference type="InterPro" id="IPR036866">
    <property type="entry name" value="RibonucZ/Hydroxyglut_hydro"/>
</dbReference>
<dbReference type="Pfam" id="PF23023">
    <property type="entry name" value="Anti-Pycsar_Apyc1"/>
    <property type="match status" value="1"/>
</dbReference>
<comment type="similarity">
    <text evidence="8">Belongs to the RNase Z family.</text>
</comment>
<dbReference type="Pfam" id="PF12706">
    <property type="entry name" value="Lactamase_B_2"/>
    <property type="match status" value="1"/>
</dbReference>
<dbReference type="PANTHER" id="PTHR46018">
    <property type="entry name" value="ZINC PHOSPHODIESTERASE ELAC PROTEIN 1"/>
    <property type="match status" value="1"/>
</dbReference>
<feature type="binding site" evidence="8">
    <location>
        <position position="212"/>
    </location>
    <ligand>
        <name>Zn(2+)</name>
        <dbReference type="ChEBI" id="CHEBI:29105"/>
        <label>2</label>
        <note>catalytic</note>
    </ligand>
</feature>
<dbReference type="NCBIfam" id="NF000801">
    <property type="entry name" value="PRK00055.1-3"/>
    <property type="match status" value="1"/>
</dbReference>
<feature type="binding site" evidence="8">
    <location>
        <position position="63"/>
    </location>
    <ligand>
        <name>Zn(2+)</name>
        <dbReference type="ChEBI" id="CHEBI:29105"/>
        <label>1</label>
        <note>catalytic</note>
    </ligand>
</feature>
<keyword evidence="11" id="KW-1185">Reference proteome</keyword>
<evidence type="ECO:0000259" key="9">
    <source>
        <dbReference type="SMART" id="SM00849"/>
    </source>
</evidence>
<comment type="cofactor">
    <cofactor evidence="8">
        <name>Zn(2+)</name>
        <dbReference type="ChEBI" id="CHEBI:29105"/>
    </cofactor>
    <text evidence="8">Binds 2 Zn(2+) ions.</text>
</comment>
<organism evidence="10 11">
    <name type="scientific">Bellilinea caldifistulae</name>
    <dbReference type="NCBI Taxonomy" id="360411"/>
    <lineage>
        <taxon>Bacteria</taxon>
        <taxon>Bacillati</taxon>
        <taxon>Chloroflexota</taxon>
        <taxon>Anaerolineae</taxon>
        <taxon>Anaerolineales</taxon>
        <taxon>Anaerolineaceae</taxon>
        <taxon>Bellilinea</taxon>
    </lineage>
</organism>
<evidence type="ECO:0000256" key="5">
    <source>
        <dbReference type="ARBA" id="ARBA00022759"/>
    </source>
</evidence>
<evidence type="ECO:0000256" key="8">
    <source>
        <dbReference type="HAMAP-Rule" id="MF_01818"/>
    </source>
</evidence>
<keyword evidence="4 8" id="KW-0479">Metal-binding</keyword>
<feature type="binding site" evidence="8">
    <location>
        <position position="141"/>
    </location>
    <ligand>
        <name>Zn(2+)</name>
        <dbReference type="ChEBI" id="CHEBI:29105"/>
        <label>1</label>
        <note>catalytic</note>
    </ligand>
</feature>
<protein>
    <recommendedName>
        <fullName evidence="8">Ribonuclease Z</fullName>
        <shortName evidence="8">RNase Z</shortName>
        <ecNumber evidence="8">3.1.26.11</ecNumber>
    </recommendedName>
    <alternativeName>
        <fullName evidence="8">tRNA 3 endonuclease</fullName>
    </alternativeName>
    <alternativeName>
        <fullName evidence="8">tRNase Z</fullName>
    </alternativeName>
</protein>
<feature type="binding site" evidence="8">
    <location>
        <position position="270"/>
    </location>
    <ligand>
        <name>Zn(2+)</name>
        <dbReference type="ChEBI" id="CHEBI:29105"/>
        <label>2</label>
        <note>catalytic</note>
    </ligand>
</feature>
<keyword evidence="5 8" id="KW-0255">Endonuclease</keyword>
<dbReference type="EMBL" id="LGHJ01000014">
    <property type="protein sequence ID" value="KPL75413.1"/>
    <property type="molecule type" value="Genomic_DNA"/>
</dbReference>
<dbReference type="HAMAP" id="MF_01818">
    <property type="entry name" value="RNase_Z_BN"/>
    <property type="match status" value="1"/>
</dbReference>
<accession>A0A0P6Y1I1</accession>
<feature type="domain" description="Metallo-beta-lactamase" evidence="9">
    <location>
        <begin position="19"/>
        <end position="201"/>
    </location>
</feature>
<dbReference type="Gene3D" id="3.60.15.10">
    <property type="entry name" value="Ribonuclease Z/Hydroxyacylglutathione hydrolase-like"/>
    <property type="match status" value="1"/>
</dbReference>
<sequence>MFEIIFLGTSASAPSVRRNLPALVVKKDEYRFLVDCGEGTQRQILQSGIGFKNLNRILLTHGHLDHILGLAGLISTFMRWESIDQLEILGTRSALDRVYDLIYGVVLRGAEPPMPLQLRPVQPGQIFEAEDFTIHAFAVSHRGADSLGYLFEEKGRRPFLPEKAEALGIPNGPLRRELVAGNAVTLADGRTIEPDMVLGDFRPGTRLAIVGDVGDPTNLVEVIRGVDALVIEATYLEEEAEMARHFGHMTARRSAELARQAEVRQLILTHVSRRYREKDILAEAQPVFENTVVARDFDVFQIRRASP</sequence>
<dbReference type="EC" id="3.1.26.11" evidence="8"/>
<dbReference type="RefSeq" id="WP_061914071.1">
    <property type="nucleotide sequence ID" value="NZ_DF967971.1"/>
</dbReference>
<evidence type="ECO:0000256" key="6">
    <source>
        <dbReference type="ARBA" id="ARBA00022801"/>
    </source>
</evidence>
<feature type="binding site" evidence="8">
    <location>
        <position position="66"/>
    </location>
    <ligand>
        <name>Zn(2+)</name>
        <dbReference type="ChEBI" id="CHEBI:29105"/>
        <label>2</label>
        <note>catalytic</note>
    </ligand>
</feature>
<reference evidence="10 11" key="1">
    <citation type="submission" date="2015-07" db="EMBL/GenBank/DDBJ databases">
        <title>Draft genome of Bellilinea caldifistulae DSM 17877.</title>
        <authorList>
            <person name="Hemp J."/>
            <person name="Ward L.M."/>
            <person name="Pace L.A."/>
            <person name="Fischer W.W."/>
        </authorList>
    </citation>
    <scope>NUCLEOTIDE SEQUENCE [LARGE SCALE GENOMIC DNA]</scope>
    <source>
        <strain evidence="10 11">GOMI-1</strain>
    </source>
</reference>
<dbReference type="CDD" id="cd07717">
    <property type="entry name" value="RNaseZ_ZiPD-like_MBL-fold"/>
    <property type="match status" value="1"/>
</dbReference>
<feature type="active site" description="Proton acceptor" evidence="8">
    <location>
        <position position="65"/>
    </location>
</feature>
<comment type="function">
    <text evidence="8">Zinc phosphodiesterase, which displays some tRNA 3'-processing endonuclease activity. Probably involved in tRNA maturation, by removing a 3'-trailer from precursor tRNA.</text>
</comment>
<feature type="binding site" evidence="8">
    <location>
        <position position="212"/>
    </location>
    <ligand>
        <name>Zn(2+)</name>
        <dbReference type="ChEBI" id="CHEBI:29105"/>
        <label>1</label>
        <note>catalytic</note>
    </ligand>
</feature>
<evidence type="ECO:0000313" key="11">
    <source>
        <dbReference type="Proteomes" id="UP000050514"/>
    </source>
</evidence>
<feature type="binding site" evidence="8">
    <location>
        <position position="61"/>
    </location>
    <ligand>
        <name>Zn(2+)</name>
        <dbReference type="ChEBI" id="CHEBI:29105"/>
        <label>1</label>
        <note>catalytic</note>
    </ligand>
</feature>
<keyword evidence="7 8" id="KW-0862">Zinc</keyword>
<keyword evidence="3 8" id="KW-0540">Nuclease</keyword>
<proteinExistence type="inferred from homology"/>
<comment type="subunit">
    <text evidence="1 8">Homodimer.</text>
</comment>
<dbReference type="PATRIC" id="fig|360411.5.peg.2966"/>
<feature type="binding site" evidence="8">
    <location>
        <position position="65"/>
    </location>
    <ligand>
        <name>Zn(2+)</name>
        <dbReference type="ChEBI" id="CHEBI:29105"/>
        <label>2</label>
        <note>catalytic</note>
    </ligand>
</feature>
<evidence type="ECO:0000256" key="1">
    <source>
        <dbReference type="ARBA" id="ARBA00011738"/>
    </source>
</evidence>
<dbReference type="AlphaFoldDB" id="A0A0P6Y1I1"/>
<dbReference type="SMART" id="SM00849">
    <property type="entry name" value="Lactamase_B"/>
    <property type="match status" value="1"/>
</dbReference>
<dbReference type="STRING" id="360411.AC812_09030"/>
<gene>
    <name evidence="8" type="primary">rnz</name>
    <name evidence="10" type="ORF">AC812_09030</name>
</gene>
<keyword evidence="6 8" id="KW-0378">Hydrolase</keyword>
<evidence type="ECO:0000256" key="3">
    <source>
        <dbReference type="ARBA" id="ARBA00022722"/>
    </source>
</evidence>
<dbReference type="OrthoDB" id="9800940at2"/>
<dbReference type="Proteomes" id="UP000050514">
    <property type="component" value="Unassembled WGS sequence"/>
</dbReference>